<keyword evidence="1" id="KW-0812">Transmembrane</keyword>
<evidence type="ECO:0008006" key="4">
    <source>
        <dbReference type="Google" id="ProtNLM"/>
    </source>
</evidence>
<dbReference type="Proteomes" id="UP001223547">
    <property type="component" value="Unassembled WGS sequence"/>
</dbReference>
<feature type="transmembrane region" description="Helical" evidence="1">
    <location>
        <begin position="81"/>
        <end position="101"/>
    </location>
</feature>
<keyword evidence="3" id="KW-1185">Reference proteome</keyword>
<keyword evidence="1" id="KW-1133">Transmembrane helix</keyword>
<protein>
    <recommendedName>
        <fullName evidence="4">PACE efflux transporter</fullName>
    </recommendedName>
</protein>
<feature type="transmembrane region" description="Helical" evidence="1">
    <location>
        <begin position="12"/>
        <end position="30"/>
    </location>
</feature>
<reference evidence="2 3" key="1">
    <citation type="submission" date="2023-05" db="EMBL/GenBank/DDBJ databases">
        <title>Marinobacter albus sp. nov., a marine bacterium isolated from sand in a coastal intertidal zone of huludao.</title>
        <authorList>
            <person name="Deng T."/>
        </authorList>
    </citation>
    <scope>NUCLEOTIDE SEQUENCE [LARGE SCALE GENOMIC DNA]</scope>
    <source>
        <strain evidence="2 3">M216</strain>
    </source>
</reference>
<evidence type="ECO:0000313" key="3">
    <source>
        <dbReference type="Proteomes" id="UP001223547"/>
    </source>
</evidence>
<name>A0ABT7HG70_9GAMM</name>
<dbReference type="RefSeq" id="WP_219868567.1">
    <property type="nucleotide sequence ID" value="NZ_JASSQD010000003.1"/>
</dbReference>
<feature type="transmembrane region" description="Helical" evidence="1">
    <location>
        <begin position="36"/>
        <end position="55"/>
    </location>
</feature>
<comment type="caution">
    <text evidence="2">The sequence shown here is derived from an EMBL/GenBank/DDBJ whole genome shotgun (WGS) entry which is preliminary data.</text>
</comment>
<keyword evidence="1" id="KW-0472">Membrane</keyword>
<evidence type="ECO:0000256" key="1">
    <source>
        <dbReference type="SAM" id="Phobius"/>
    </source>
</evidence>
<sequence length="134" mass="15153">MFRDTEDIIVTLPLDLAAILLIGIAMIAFHDTSANQAFLFAVSVVPLSRVWTMVYERRWGDEQPAQEEHGSRNRGLLQKTMSYVGFELVLFFAFTSCSIWILNIDTINAILTGIVLVPAHTTYWAMAKSITEER</sequence>
<organism evidence="2 3">
    <name type="scientific">Marinobacter albus</name>
    <dbReference type="NCBI Taxonomy" id="3030833"/>
    <lineage>
        <taxon>Bacteria</taxon>
        <taxon>Pseudomonadati</taxon>
        <taxon>Pseudomonadota</taxon>
        <taxon>Gammaproteobacteria</taxon>
        <taxon>Pseudomonadales</taxon>
        <taxon>Marinobacteraceae</taxon>
        <taxon>Marinobacter</taxon>
    </lineage>
</organism>
<dbReference type="EMBL" id="JASSQD010000003">
    <property type="protein sequence ID" value="MDK9559378.1"/>
    <property type="molecule type" value="Genomic_DNA"/>
</dbReference>
<proteinExistence type="predicted"/>
<gene>
    <name evidence="2" type="ORF">QQF73_17215</name>
</gene>
<evidence type="ECO:0000313" key="2">
    <source>
        <dbReference type="EMBL" id="MDK9559378.1"/>
    </source>
</evidence>
<accession>A0ABT7HG70</accession>
<feature type="transmembrane region" description="Helical" evidence="1">
    <location>
        <begin position="107"/>
        <end position="126"/>
    </location>
</feature>